<feature type="region of interest" description="Disordered" evidence="1">
    <location>
        <begin position="275"/>
        <end position="298"/>
    </location>
</feature>
<proteinExistence type="predicted"/>
<evidence type="ECO:0000313" key="3">
    <source>
        <dbReference type="Proteomes" id="UP000076962"/>
    </source>
</evidence>
<name>A0A176S1B1_9GAMM</name>
<protein>
    <submittedName>
        <fullName evidence="2">Uncharacterized protein</fullName>
    </submittedName>
</protein>
<gene>
    <name evidence="2" type="ORF">THIOM_002499</name>
</gene>
<dbReference type="Proteomes" id="UP000076962">
    <property type="component" value="Unassembled WGS sequence"/>
</dbReference>
<accession>A0A176S1B1</accession>
<sequence>MRDETEQRRVSKLEQLNANQVYKTYCQDILLKLNNLIKNARSALYNNDSDTVKKCLSQFDQLTENLPKTAKARQEQAEKIAETVAIKQEQIALNLRQLTELSNNLDLPEPIQDEYDVSDLDARMMDLMRAKPNEETLNKATKLESEIETWMKRLPILKLHDSARSLFKSLVNEELNDWEEEEQEQEWTLHIKTESGEKRKFVYILEDDKLKLSMQVAEKDRLTCECRINANGDISIQKTDDGEGDSCEVFKKWRSLVAEVAPGLVVKDEQGEIIESSKLESSKQNQSQTEPDSMAYDI</sequence>
<evidence type="ECO:0000256" key="1">
    <source>
        <dbReference type="SAM" id="MobiDB-lite"/>
    </source>
</evidence>
<dbReference type="AlphaFoldDB" id="A0A176S1B1"/>
<evidence type="ECO:0000313" key="2">
    <source>
        <dbReference type="EMBL" id="OAD21726.1"/>
    </source>
</evidence>
<comment type="caution">
    <text evidence="2">The sequence shown here is derived from an EMBL/GenBank/DDBJ whole genome shotgun (WGS) entry which is preliminary data.</text>
</comment>
<organism evidence="2 3">
    <name type="scientific">Candidatus Thiomargarita nelsonii</name>
    <dbReference type="NCBI Taxonomy" id="1003181"/>
    <lineage>
        <taxon>Bacteria</taxon>
        <taxon>Pseudomonadati</taxon>
        <taxon>Pseudomonadota</taxon>
        <taxon>Gammaproteobacteria</taxon>
        <taxon>Thiotrichales</taxon>
        <taxon>Thiotrichaceae</taxon>
        <taxon>Thiomargarita</taxon>
    </lineage>
</organism>
<reference evidence="2 3" key="1">
    <citation type="submission" date="2016-05" db="EMBL/GenBank/DDBJ databases">
        <title>Single-cell genome of chain-forming Candidatus Thiomargarita nelsonii and comparison to other large sulfur-oxidizing bacteria.</title>
        <authorList>
            <person name="Winkel M."/>
            <person name="Salman V."/>
            <person name="Woyke T."/>
            <person name="Schulz-Vogt H."/>
            <person name="Richter M."/>
            <person name="Flood B."/>
            <person name="Bailey J."/>
            <person name="Amann R."/>
            <person name="Mussmann M."/>
        </authorList>
    </citation>
    <scope>NUCLEOTIDE SEQUENCE [LARGE SCALE GENOMIC DNA]</scope>
    <source>
        <strain evidence="2 3">THI036</strain>
    </source>
</reference>
<dbReference type="EMBL" id="LUTY01001432">
    <property type="protein sequence ID" value="OAD21726.1"/>
    <property type="molecule type" value="Genomic_DNA"/>
</dbReference>
<keyword evidence="3" id="KW-1185">Reference proteome</keyword>